<feature type="transmembrane region" description="Helical" evidence="1">
    <location>
        <begin position="164"/>
        <end position="182"/>
    </location>
</feature>
<dbReference type="InterPro" id="IPR000620">
    <property type="entry name" value="EamA_dom"/>
</dbReference>
<evidence type="ECO:0000256" key="1">
    <source>
        <dbReference type="SAM" id="Phobius"/>
    </source>
</evidence>
<gene>
    <name evidence="3" type="ORF">SAMN02745824_3108</name>
</gene>
<feature type="transmembrane region" description="Helical" evidence="1">
    <location>
        <begin position="6"/>
        <end position="23"/>
    </location>
</feature>
<keyword evidence="4" id="KW-1185">Reference proteome</keyword>
<name>A0A1N6H2U4_9SPHN</name>
<accession>A0A1N6H2U4</accession>
<dbReference type="STRING" id="1123272.SAMN02745824_3108"/>
<dbReference type="SUPFAM" id="SSF103481">
    <property type="entry name" value="Multidrug resistance efflux transporter EmrE"/>
    <property type="match status" value="2"/>
</dbReference>
<organism evidence="3 4">
    <name type="scientific">Parasphingorhabdus marina DSM 22363</name>
    <dbReference type="NCBI Taxonomy" id="1123272"/>
    <lineage>
        <taxon>Bacteria</taxon>
        <taxon>Pseudomonadati</taxon>
        <taxon>Pseudomonadota</taxon>
        <taxon>Alphaproteobacteria</taxon>
        <taxon>Sphingomonadales</taxon>
        <taxon>Sphingomonadaceae</taxon>
        <taxon>Parasphingorhabdus</taxon>
    </lineage>
</organism>
<sequence>MTFPIWIPAALMAALFLAWRMAVQQRIRAEMSVNAAALSRFFFGWPIACMMLAGYMLVAGRTALPDLSLSFLIFAWLAAFAQMLATNLIIMSFGFRNLVSGTAYMKTETLIVALLGWLILGEFLAPLAWLGIGVAFLGILFVSIEGGAQGLIQWLRGLKQPSALTGLSAGFLFALTAIFIKQSANAVADVERTYAGLIVLTAVLGFQALMQGVYVLLREPDQFRAMLTRWRVTAQVGVLAATASAGWFIAYAHGPVALVGILGQTQILYTLGFGRFYLKEPLSQSELTGIMLVGAGVVLALASSL</sequence>
<evidence type="ECO:0000259" key="2">
    <source>
        <dbReference type="Pfam" id="PF00892"/>
    </source>
</evidence>
<feature type="transmembrane region" description="Helical" evidence="1">
    <location>
        <begin position="287"/>
        <end position="304"/>
    </location>
</feature>
<dbReference type="InterPro" id="IPR037185">
    <property type="entry name" value="EmrE-like"/>
</dbReference>
<dbReference type="Proteomes" id="UP000185192">
    <property type="component" value="Unassembled WGS sequence"/>
</dbReference>
<feature type="transmembrane region" description="Helical" evidence="1">
    <location>
        <begin position="229"/>
        <end position="250"/>
    </location>
</feature>
<dbReference type="Pfam" id="PF00892">
    <property type="entry name" value="EamA"/>
    <property type="match status" value="2"/>
</dbReference>
<protein>
    <submittedName>
        <fullName evidence="3">EamA-like transporter family protein</fullName>
    </submittedName>
</protein>
<keyword evidence="1" id="KW-1133">Transmembrane helix</keyword>
<keyword evidence="1" id="KW-0472">Membrane</keyword>
<feature type="transmembrane region" description="Helical" evidence="1">
    <location>
        <begin position="35"/>
        <end position="57"/>
    </location>
</feature>
<feature type="domain" description="EamA" evidence="2">
    <location>
        <begin position="5"/>
        <end position="143"/>
    </location>
</feature>
<reference evidence="4" key="1">
    <citation type="submission" date="2016-11" db="EMBL/GenBank/DDBJ databases">
        <authorList>
            <person name="Varghese N."/>
            <person name="Submissions S."/>
        </authorList>
    </citation>
    <scope>NUCLEOTIDE SEQUENCE [LARGE SCALE GENOMIC DNA]</scope>
    <source>
        <strain evidence="4">DSM 22363</strain>
    </source>
</reference>
<feature type="transmembrane region" description="Helical" evidence="1">
    <location>
        <begin position="103"/>
        <end position="120"/>
    </location>
</feature>
<feature type="transmembrane region" description="Helical" evidence="1">
    <location>
        <begin position="256"/>
        <end position="278"/>
    </location>
</feature>
<feature type="domain" description="EamA" evidence="2">
    <location>
        <begin position="163"/>
        <end position="301"/>
    </location>
</feature>
<feature type="transmembrane region" description="Helical" evidence="1">
    <location>
        <begin position="194"/>
        <end position="217"/>
    </location>
</feature>
<keyword evidence="1" id="KW-0812">Transmembrane</keyword>
<feature type="transmembrane region" description="Helical" evidence="1">
    <location>
        <begin position="69"/>
        <end position="91"/>
    </location>
</feature>
<evidence type="ECO:0000313" key="3">
    <source>
        <dbReference type="EMBL" id="SIO14100.1"/>
    </source>
</evidence>
<dbReference type="AlphaFoldDB" id="A0A1N6H2U4"/>
<dbReference type="RefSeq" id="WP_239447452.1">
    <property type="nucleotide sequence ID" value="NZ_FSQW01000002.1"/>
</dbReference>
<dbReference type="GO" id="GO:0016020">
    <property type="term" value="C:membrane"/>
    <property type="evidence" value="ECO:0007669"/>
    <property type="project" value="InterPro"/>
</dbReference>
<dbReference type="EMBL" id="FSQW01000002">
    <property type="protein sequence ID" value="SIO14100.1"/>
    <property type="molecule type" value="Genomic_DNA"/>
</dbReference>
<proteinExistence type="predicted"/>
<evidence type="ECO:0000313" key="4">
    <source>
        <dbReference type="Proteomes" id="UP000185192"/>
    </source>
</evidence>